<dbReference type="Gene3D" id="3.40.50.2000">
    <property type="entry name" value="Glycogen Phosphorylase B"/>
    <property type="match status" value="2"/>
</dbReference>
<dbReference type="Proteomes" id="UP000198778">
    <property type="component" value="Unassembled WGS sequence"/>
</dbReference>
<accession>A0A1H0CQ68</accession>
<dbReference type="CDD" id="cd03814">
    <property type="entry name" value="GT4-like"/>
    <property type="match status" value="1"/>
</dbReference>
<gene>
    <name evidence="3" type="ORF">SAMN04488053_102184</name>
</gene>
<dbReference type="STRING" id="745820.SAMN04488053_102184"/>
<dbReference type="OrthoDB" id="9802525at2"/>
<sequence length="380" mass="43612">MRIAIFSDTYDPDVNGVAKTLKRYTDYLKNQDVEYRIYVPANQQGTSDFPNVERFTSIPFLLYPECRIALPNLLHMKHSLDKFQPDLIHVATPFNLGLYGMYYGKKHEIPMVASYHTHFDQYLKYYHVPFLKQLLWRYMKWFHFPFDRVFVPSPSTKAALEEEELHQDIGIWGRGVEHQFYAPWKRSEAVRNRYNIQEKSILLYAGRLAPEKDIDTLLKTFQSLPENLKKDTHLLIVGDGPMYDRIFKEKLANVTLTGFLKGEALAEAYASSDAFLFPSSTETFGNVVLEALSSGLPVLGADAGGVKHLVDHGKNGFLSAPGDVTGFVSNTCRLLENKQLRAQMGDEARQSALSQSWEEIFSQLLVSFEQVRKWRIKRPA</sequence>
<proteinExistence type="predicted"/>
<dbReference type="InterPro" id="IPR050194">
    <property type="entry name" value="Glycosyltransferase_grp1"/>
</dbReference>
<evidence type="ECO:0000259" key="2">
    <source>
        <dbReference type="Pfam" id="PF13439"/>
    </source>
</evidence>
<organism evidence="3 4">
    <name type="scientific">Alkalicoccus daliensis</name>
    <dbReference type="NCBI Taxonomy" id="745820"/>
    <lineage>
        <taxon>Bacteria</taxon>
        <taxon>Bacillati</taxon>
        <taxon>Bacillota</taxon>
        <taxon>Bacilli</taxon>
        <taxon>Bacillales</taxon>
        <taxon>Bacillaceae</taxon>
        <taxon>Alkalicoccus</taxon>
    </lineage>
</organism>
<reference evidence="4" key="1">
    <citation type="submission" date="2016-10" db="EMBL/GenBank/DDBJ databases">
        <authorList>
            <person name="Varghese N."/>
            <person name="Submissions S."/>
        </authorList>
    </citation>
    <scope>NUCLEOTIDE SEQUENCE [LARGE SCALE GENOMIC DNA]</scope>
    <source>
        <strain evidence="4">CGMCC 1.10369</strain>
    </source>
</reference>
<dbReference type="PANTHER" id="PTHR45947">
    <property type="entry name" value="SULFOQUINOVOSYL TRANSFERASE SQD2"/>
    <property type="match status" value="1"/>
</dbReference>
<dbReference type="SUPFAM" id="SSF53756">
    <property type="entry name" value="UDP-Glycosyltransferase/glycogen phosphorylase"/>
    <property type="match status" value="1"/>
</dbReference>
<dbReference type="RefSeq" id="WP_090841428.1">
    <property type="nucleotide sequence ID" value="NZ_FNIL01000002.1"/>
</dbReference>
<feature type="domain" description="Glycosyl transferase family 1" evidence="1">
    <location>
        <begin position="190"/>
        <end position="350"/>
    </location>
</feature>
<dbReference type="AlphaFoldDB" id="A0A1H0CQ68"/>
<evidence type="ECO:0000313" key="4">
    <source>
        <dbReference type="Proteomes" id="UP000198778"/>
    </source>
</evidence>
<evidence type="ECO:0000313" key="3">
    <source>
        <dbReference type="EMBL" id="SDN59921.1"/>
    </source>
</evidence>
<dbReference type="PANTHER" id="PTHR45947:SF3">
    <property type="entry name" value="SULFOQUINOVOSYL TRANSFERASE SQD2"/>
    <property type="match status" value="1"/>
</dbReference>
<keyword evidence="4" id="KW-1185">Reference proteome</keyword>
<name>A0A1H0CQ68_9BACI</name>
<dbReference type="GO" id="GO:0016758">
    <property type="term" value="F:hexosyltransferase activity"/>
    <property type="evidence" value="ECO:0007669"/>
    <property type="project" value="TreeGrafter"/>
</dbReference>
<dbReference type="InterPro" id="IPR028098">
    <property type="entry name" value="Glyco_trans_4-like_N"/>
</dbReference>
<dbReference type="Pfam" id="PF00534">
    <property type="entry name" value="Glycos_transf_1"/>
    <property type="match status" value="1"/>
</dbReference>
<dbReference type="Pfam" id="PF13439">
    <property type="entry name" value="Glyco_transf_4"/>
    <property type="match status" value="1"/>
</dbReference>
<protein>
    <submittedName>
        <fullName evidence="3">Glycosyltransferase involved in cell wall bisynthesis</fullName>
    </submittedName>
</protein>
<keyword evidence="3" id="KW-0808">Transferase</keyword>
<feature type="domain" description="Glycosyltransferase subfamily 4-like N-terminal" evidence="2">
    <location>
        <begin position="14"/>
        <end position="179"/>
    </location>
</feature>
<dbReference type="InterPro" id="IPR001296">
    <property type="entry name" value="Glyco_trans_1"/>
</dbReference>
<evidence type="ECO:0000259" key="1">
    <source>
        <dbReference type="Pfam" id="PF00534"/>
    </source>
</evidence>
<dbReference type="EMBL" id="FNIL01000002">
    <property type="protein sequence ID" value="SDN59921.1"/>
    <property type="molecule type" value="Genomic_DNA"/>
</dbReference>